<dbReference type="Pfam" id="PF14759">
    <property type="entry name" value="Reductase_C"/>
    <property type="match status" value="1"/>
</dbReference>
<evidence type="ECO:0000313" key="7">
    <source>
        <dbReference type="EMBL" id="CAB4787207.1"/>
    </source>
</evidence>
<comment type="cofactor">
    <cofactor evidence="1">
        <name>FAD</name>
        <dbReference type="ChEBI" id="CHEBI:57692"/>
    </cofactor>
</comment>
<feature type="domain" description="FAD/NAD(P)-binding" evidence="5">
    <location>
        <begin position="4"/>
        <end position="303"/>
    </location>
</feature>
<organism evidence="7">
    <name type="scientific">freshwater metagenome</name>
    <dbReference type="NCBI Taxonomy" id="449393"/>
    <lineage>
        <taxon>unclassified sequences</taxon>
        <taxon>metagenomes</taxon>
        <taxon>ecological metagenomes</taxon>
    </lineage>
</organism>
<evidence type="ECO:0000259" key="5">
    <source>
        <dbReference type="Pfam" id="PF07992"/>
    </source>
</evidence>
<name>A0A6J6WYZ9_9ZZZZ</name>
<accession>A0A6J6WYZ9</accession>
<dbReference type="SUPFAM" id="SSF55424">
    <property type="entry name" value="FAD/NAD-linked reductases, dimerisation (C-terminal) domain"/>
    <property type="match status" value="1"/>
</dbReference>
<dbReference type="InterPro" id="IPR016156">
    <property type="entry name" value="FAD/NAD-linked_Rdtase_dimer_sf"/>
</dbReference>
<evidence type="ECO:0000259" key="6">
    <source>
        <dbReference type="Pfam" id="PF14759"/>
    </source>
</evidence>
<keyword evidence="4" id="KW-0560">Oxidoreductase</keyword>
<gene>
    <name evidence="7" type="ORF">UFOPK2958_00902</name>
</gene>
<sequence>MTSRVVIVGASLGGVRTASALRREGFTGEIIIIGDETHEPYDRPPLSKQILLGKWGTEKLALLNETTYAELNAQWMLGSAAVALRSVDNGHVVELADGSQVSGDIVVIATGTRARRLPFSADSQLFAVRTLDDTTALLAAVESLAAGTRVAVIGAGFIGAEVATALKARELVPVVYETQSRPLNAVLGESAARWLEQLPADAAVEVRVNQSISDVVATASGVTVVTAAGSEEYALGVLGVGALPNVEWLDTSALTIDRGVVVDGSLQAMPGVYAVGDVASFPFERAGRREVIRIEHWQIANDHATYVAQHICGNAASAFATVPYFWSDQYGKKIQMLGHPHADDDIEIVLGSVDEGKWLAHYRHDGVITGVLALNNARELMLSKPLLEE</sequence>
<evidence type="ECO:0000256" key="3">
    <source>
        <dbReference type="ARBA" id="ARBA00022827"/>
    </source>
</evidence>
<evidence type="ECO:0000256" key="2">
    <source>
        <dbReference type="ARBA" id="ARBA00022630"/>
    </source>
</evidence>
<protein>
    <submittedName>
        <fullName evidence="7">Unannotated protein</fullName>
    </submittedName>
</protein>
<dbReference type="GO" id="GO:0016651">
    <property type="term" value="F:oxidoreductase activity, acting on NAD(P)H"/>
    <property type="evidence" value="ECO:0007669"/>
    <property type="project" value="TreeGrafter"/>
</dbReference>
<evidence type="ECO:0000256" key="4">
    <source>
        <dbReference type="ARBA" id="ARBA00023002"/>
    </source>
</evidence>
<dbReference type="Gene3D" id="3.30.390.30">
    <property type="match status" value="1"/>
</dbReference>
<dbReference type="EMBL" id="CAFAAB010000098">
    <property type="protein sequence ID" value="CAB4787207.1"/>
    <property type="molecule type" value="Genomic_DNA"/>
</dbReference>
<evidence type="ECO:0000256" key="1">
    <source>
        <dbReference type="ARBA" id="ARBA00001974"/>
    </source>
</evidence>
<dbReference type="PRINTS" id="PR00469">
    <property type="entry name" value="PNDRDTASEII"/>
</dbReference>
<dbReference type="InterPro" id="IPR028202">
    <property type="entry name" value="Reductase_C"/>
</dbReference>
<dbReference type="PANTHER" id="PTHR43557">
    <property type="entry name" value="APOPTOSIS-INDUCING FACTOR 1"/>
    <property type="match status" value="1"/>
</dbReference>
<dbReference type="InterPro" id="IPR036188">
    <property type="entry name" value="FAD/NAD-bd_sf"/>
</dbReference>
<dbReference type="InterPro" id="IPR050446">
    <property type="entry name" value="FAD-oxidoreductase/Apoptosis"/>
</dbReference>
<proteinExistence type="predicted"/>
<reference evidence="7" key="1">
    <citation type="submission" date="2020-05" db="EMBL/GenBank/DDBJ databases">
        <authorList>
            <person name="Chiriac C."/>
            <person name="Salcher M."/>
            <person name="Ghai R."/>
            <person name="Kavagutti S V."/>
        </authorList>
    </citation>
    <scope>NUCLEOTIDE SEQUENCE</scope>
</reference>
<dbReference type="AlphaFoldDB" id="A0A6J6WYZ9"/>
<dbReference type="PRINTS" id="PR00368">
    <property type="entry name" value="FADPNR"/>
</dbReference>
<feature type="domain" description="Reductase C-terminal" evidence="6">
    <location>
        <begin position="324"/>
        <end position="388"/>
    </location>
</feature>
<keyword evidence="3" id="KW-0274">FAD</keyword>
<dbReference type="SUPFAM" id="SSF51905">
    <property type="entry name" value="FAD/NAD(P)-binding domain"/>
    <property type="match status" value="2"/>
</dbReference>
<dbReference type="Pfam" id="PF07992">
    <property type="entry name" value="Pyr_redox_2"/>
    <property type="match status" value="1"/>
</dbReference>
<dbReference type="InterPro" id="IPR023753">
    <property type="entry name" value="FAD/NAD-binding_dom"/>
</dbReference>
<keyword evidence="2" id="KW-0285">Flavoprotein</keyword>
<dbReference type="GO" id="GO:0005737">
    <property type="term" value="C:cytoplasm"/>
    <property type="evidence" value="ECO:0007669"/>
    <property type="project" value="TreeGrafter"/>
</dbReference>
<dbReference type="Gene3D" id="3.50.50.60">
    <property type="entry name" value="FAD/NAD(P)-binding domain"/>
    <property type="match status" value="2"/>
</dbReference>
<dbReference type="PANTHER" id="PTHR43557:SF2">
    <property type="entry name" value="RIESKE DOMAIN-CONTAINING PROTEIN-RELATED"/>
    <property type="match status" value="1"/>
</dbReference>